<organism evidence="3 4">
    <name type="scientific">Candidatus Ghiorseimicrobium undicola</name>
    <dbReference type="NCBI Taxonomy" id="1974746"/>
    <lineage>
        <taxon>Bacteria</taxon>
        <taxon>Pseudomonadati</taxon>
        <taxon>Candidatus Omnitrophota</taxon>
        <taxon>Candidatus Ghiorseimicrobium</taxon>
    </lineage>
</organism>
<dbReference type="InterPro" id="IPR000523">
    <property type="entry name" value="Mg_chelatse_chII-like_cat_dom"/>
</dbReference>
<dbReference type="InterPro" id="IPR003593">
    <property type="entry name" value="AAA+_ATPase"/>
</dbReference>
<dbReference type="InterPro" id="IPR020568">
    <property type="entry name" value="Ribosomal_Su5_D2-typ_SF"/>
</dbReference>
<dbReference type="Pfam" id="PF01078">
    <property type="entry name" value="Mg_chelatase"/>
    <property type="match status" value="1"/>
</dbReference>
<dbReference type="InterPro" id="IPR004482">
    <property type="entry name" value="Mg_chelat-rel"/>
</dbReference>
<dbReference type="InterPro" id="IPR014721">
    <property type="entry name" value="Ribsml_uS5_D2-typ_fold_subgr"/>
</dbReference>
<dbReference type="InterPro" id="IPR025158">
    <property type="entry name" value="Mg_chelat-rel_C"/>
</dbReference>
<dbReference type="InterPro" id="IPR027417">
    <property type="entry name" value="P-loop_NTPase"/>
</dbReference>
<gene>
    <name evidence="3" type="ORF">COV72_09000</name>
</gene>
<comment type="similarity">
    <text evidence="1">Belongs to the Mg-chelatase subunits D/I family. ComM subfamily.</text>
</comment>
<dbReference type="SUPFAM" id="SSF54211">
    <property type="entry name" value="Ribosomal protein S5 domain 2-like"/>
    <property type="match status" value="1"/>
</dbReference>
<evidence type="ECO:0000313" key="3">
    <source>
        <dbReference type="EMBL" id="PIQ88430.1"/>
    </source>
</evidence>
<dbReference type="Gene3D" id="3.30.230.10">
    <property type="match status" value="1"/>
</dbReference>
<sequence>MLAKVISSTVLGIEAIKVAVEVDVSGGLPGFSIVGLPDAVVRESINRVKAAIKNCGFSFPRRKITVNLAPADIKKEGPCFDLPVALGVLAATGQINKEALNGKVFCGELSLDGSLKPITGVLPRAMALRNSYYRQLLLPSENAKEAAVVGDIEVLALENLGQAAAYLNNDLEIKNTKVDTENLWQGKGSYEFDFADVKGQQHIKRGLEVAAAGGHNLLLIGSPGAGKTMLAKCMPGILPQATIQEALETTKIHSVAGLISNGRTVISDRPFRAPHHSISDVALIGGGTHPKPGEISLSHNGVLFLDELPEFRRNVLEALRQPLEAGYITVSRIASTVSFPARFILISACNPCPCGFFLDDSRQCHCSPHQIQRYLSKISGPLLDRIDIHLEVPRLKYEQMALKNKAETSLEIRERVNKARQIQEKKLKEFGYCYNAHMNAPTTEKVCILTEDAKELLKMAILNLGLSARAYHKILKISRTIADLSASETIKSEHISEAISYRCLDRNLWTL</sequence>
<dbReference type="PANTHER" id="PTHR32039">
    <property type="entry name" value="MAGNESIUM-CHELATASE SUBUNIT CHLI"/>
    <property type="match status" value="1"/>
</dbReference>
<name>A0A2H0LVI8_9BACT</name>
<protein>
    <recommendedName>
        <fullName evidence="2">AAA+ ATPase domain-containing protein</fullName>
    </recommendedName>
</protein>
<evidence type="ECO:0000313" key="4">
    <source>
        <dbReference type="Proteomes" id="UP000229641"/>
    </source>
</evidence>
<dbReference type="GO" id="GO:0005524">
    <property type="term" value="F:ATP binding"/>
    <property type="evidence" value="ECO:0007669"/>
    <property type="project" value="InterPro"/>
</dbReference>
<dbReference type="NCBIfam" id="TIGR00368">
    <property type="entry name" value="YifB family Mg chelatase-like AAA ATPase"/>
    <property type="match status" value="1"/>
</dbReference>
<dbReference type="Pfam" id="PF13541">
    <property type="entry name" value="ChlI"/>
    <property type="match status" value="1"/>
</dbReference>
<dbReference type="Pfam" id="PF13335">
    <property type="entry name" value="Mg_chelatase_C"/>
    <property type="match status" value="1"/>
</dbReference>
<evidence type="ECO:0000256" key="1">
    <source>
        <dbReference type="ARBA" id="ARBA00006354"/>
    </source>
</evidence>
<dbReference type="PANTHER" id="PTHR32039:SF7">
    <property type="entry name" value="COMPETENCE PROTEIN COMM"/>
    <property type="match status" value="1"/>
</dbReference>
<dbReference type="EMBL" id="PCWA01000109">
    <property type="protein sequence ID" value="PIQ88430.1"/>
    <property type="molecule type" value="Genomic_DNA"/>
</dbReference>
<evidence type="ECO:0000259" key="2">
    <source>
        <dbReference type="SMART" id="SM00382"/>
    </source>
</evidence>
<dbReference type="SMART" id="SM00382">
    <property type="entry name" value="AAA"/>
    <property type="match status" value="1"/>
</dbReference>
<reference evidence="3 4" key="1">
    <citation type="submission" date="2017-09" db="EMBL/GenBank/DDBJ databases">
        <title>Depth-based differentiation of microbial function through sediment-hosted aquifers and enrichment of novel symbionts in the deep terrestrial subsurface.</title>
        <authorList>
            <person name="Probst A.J."/>
            <person name="Ladd B."/>
            <person name="Jarett J.K."/>
            <person name="Geller-Mcgrath D.E."/>
            <person name="Sieber C.M."/>
            <person name="Emerson J.B."/>
            <person name="Anantharaman K."/>
            <person name="Thomas B.C."/>
            <person name="Malmstrom R."/>
            <person name="Stieglmeier M."/>
            <person name="Klingl A."/>
            <person name="Woyke T."/>
            <person name="Ryan C.M."/>
            <person name="Banfield J.F."/>
        </authorList>
    </citation>
    <scope>NUCLEOTIDE SEQUENCE [LARGE SCALE GENOMIC DNA]</scope>
    <source>
        <strain evidence="3">CG11_big_fil_rev_8_21_14_0_20_42_13</strain>
    </source>
</reference>
<dbReference type="InterPro" id="IPR045006">
    <property type="entry name" value="CHLI-like"/>
</dbReference>
<dbReference type="SUPFAM" id="SSF52540">
    <property type="entry name" value="P-loop containing nucleoside triphosphate hydrolases"/>
    <property type="match status" value="1"/>
</dbReference>
<comment type="caution">
    <text evidence="3">The sequence shown here is derived from an EMBL/GenBank/DDBJ whole genome shotgun (WGS) entry which is preliminary data.</text>
</comment>
<dbReference type="Proteomes" id="UP000229641">
    <property type="component" value="Unassembled WGS sequence"/>
</dbReference>
<dbReference type="Gene3D" id="3.40.50.300">
    <property type="entry name" value="P-loop containing nucleotide triphosphate hydrolases"/>
    <property type="match status" value="1"/>
</dbReference>
<dbReference type="AlphaFoldDB" id="A0A2H0LVI8"/>
<proteinExistence type="inferred from homology"/>
<feature type="domain" description="AAA+ ATPase" evidence="2">
    <location>
        <begin position="213"/>
        <end position="396"/>
    </location>
</feature>
<accession>A0A2H0LVI8</accession>